<evidence type="ECO:0000256" key="1">
    <source>
        <dbReference type="SAM" id="Phobius"/>
    </source>
</evidence>
<feature type="transmembrane region" description="Helical" evidence="1">
    <location>
        <begin position="104"/>
        <end position="123"/>
    </location>
</feature>
<name>A0A1U9NN89_9BACT</name>
<reference evidence="3" key="1">
    <citation type="submission" date="2017-02" db="EMBL/GenBank/DDBJ databases">
        <title>Comparative genomics and description of representatives of a novel lineage of planctomycetes thriving in anoxic sediments.</title>
        <authorList>
            <person name="Spring S."/>
            <person name="Bunk B."/>
            <person name="Sproer C."/>
        </authorList>
    </citation>
    <scope>NUCLEOTIDE SEQUENCE [LARGE SCALE GENOMIC DNA]</scope>
    <source>
        <strain evidence="3">ST-NAGAB-D1</strain>
    </source>
</reference>
<dbReference type="STRING" id="1936003.STSP2_02552"/>
<keyword evidence="1" id="KW-0812">Transmembrane</keyword>
<dbReference type="Proteomes" id="UP000189674">
    <property type="component" value="Chromosome"/>
</dbReference>
<keyword evidence="3" id="KW-1185">Reference proteome</keyword>
<gene>
    <name evidence="2" type="ORF">STSP2_02552</name>
</gene>
<accession>A0A1U9NN89</accession>
<keyword evidence="1" id="KW-1133">Transmembrane helix</keyword>
<dbReference type="KEGG" id="alus:STSP2_02552"/>
<organism evidence="2 3">
    <name type="scientific">Anaerohalosphaera lusitana</name>
    <dbReference type="NCBI Taxonomy" id="1936003"/>
    <lineage>
        <taxon>Bacteria</taxon>
        <taxon>Pseudomonadati</taxon>
        <taxon>Planctomycetota</taxon>
        <taxon>Phycisphaerae</taxon>
        <taxon>Sedimentisphaerales</taxon>
        <taxon>Anaerohalosphaeraceae</taxon>
        <taxon>Anaerohalosphaera</taxon>
    </lineage>
</organism>
<keyword evidence="1" id="KW-0472">Membrane</keyword>
<proteinExistence type="predicted"/>
<feature type="transmembrane region" description="Helical" evidence="1">
    <location>
        <begin position="6"/>
        <end position="26"/>
    </location>
</feature>
<dbReference type="RefSeq" id="WP_146663056.1">
    <property type="nucleotide sequence ID" value="NZ_CP019791.1"/>
</dbReference>
<dbReference type="AlphaFoldDB" id="A0A1U9NN89"/>
<protein>
    <submittedName>
        <fullName evidence="2">Uncharacterized protein</fullName>
    </submittedName>
</protein>
<dbReference type="EMBL" id="CP019791">
    <property type="protein sequence ID" value="AQT69363.1"/>
    <property type="molecule type" value="Genomic_DNA"/>
</dbReference>
<evidence type="ECO:0000313" key="3">
    <source>
        <dbReference type="Proteomes" id="UP000189674"/>
    </source>
</evidence>
<feature type="transmembrane region" description="Helical" evidence="1">
    <location>
        <begin position="38"/>
        <end position="59"/>
    </location>
</feature>
<feature type="transmembrane region" description="Helical" evidence="1">
    <location>
        <begin position="65"/>
        <end position="84"/>
    </location>
</feature>
<evidence type="ECO:0000313" key="2">
    <source>
        <dbReference type="EMBL" id="AQT69363.1"/>
    </source>
</evidence>
<sequence>MVTLVKIVGLLVVIDAVIILVSPGLYRQVLEFVKLHRLFYISGLLKLITGIVFFMAISAEPAPDSPLLIGLLGLTACVSGLFLFAVRNEKLSGISGWLINKPDWFLRAAGVLVGIWGGLAVYGA</sequence>